<feature type="compositionally biased region" description="Polar residues" evidence="2">
    <location>
        <begin position="109"/>
        <end position="119"/>
    </location>
</feature>
<name>A0A1B4XBG3_SORAA</name>
<dbReference type="Gene3D" id="4.10.240.10">
    <property type="entry name" value="Zn(2)-C6 fungal-type DNA-binding domain"/>
    <property type="match status" value="1"/>
</dbReference>
<dbReference type="SUPFAM" id="SSF57701">
    <property type="entry name" value="Zn2/Cys6 DNA-binding domain"/>
    <property type="match status" value="1"/>
</dbReference>
<feature type="region of interest" description="Disordered" evidence="2">
    <location>
        <begin position="70"/>
        <end position="129"/>
    </location>
</feature>
<evidence type="ECO:0000256" key="2">
    <source>
        <dbReference type="SAM" id="MobiDB-lite"/>
    </source>
</evidence>
<dbReference type="AlphaFoldDB" id="A0A1B4XBG3"/>
<dbReference type="GO" id="GO:0008270">
    <property type="term" value="F:zinc ion binding"/>
    <property type="evidence" value="ECO:0007669"/>
    <property type="project" value="InterPro"/>
</dbReference>
<keyword evidence="1" id="KW-0539">Nucleus</keyword>
<feature type="domain" description="Zn(2)-C6 fungal-type" evidence="3">
    <location>
        <begin position="37"/>
        <end position="67"/>
    </location>
</feature>
<evidence type="ECO:0000256" key="1">
    <source>
        <dbReference type="ARBA" id="ARBA00023242"/>
    </source>
</evidence>
<dbReference type="GO" id="GO:0000981">
    <property type="term" value="F:DNA-binding transcription factor activity, RNA polymerase II-specific"/>
    <property type="evidence" value="ECO:0007669"/>
    <property type="project" value="InterPro"/>
</dbReference>
<evidence type="ECO:0000259" key="3">
    <source>
        <dbReference type="PROSITE" id="PS50048"/>
    </source>
</evidence>
<dbReference type="Pfam" id="PF00172">
    <property type="entry name" value="Zn_clus"/>
    <property type="match status" value="1"/>
</dbReference>
<evidence type="ECO:0000313" key="4">
    <source>
        <dbReference type="EMBL" id="BAV32144.1"/>
    </source>
</evidence>
<feature type="compositionally biased region" description="Basic and acidic residues" evidence="2">
    <location>
        <begin position="317"/>
        <end position="327"/>
    </location>
</feature>
<feature type="region of interest" description="Disordered" evidence="2">
    <location>
        <begin position="299"/>
        <end position="330"/>
    </location>
</feature>
<dbReference type="EMBL" id="LC079035">
    <property type="protein sequence ID" value="BAV32144.1"/>
    <property type="molecule type" value="Genomic_DNA"/>
</dbReference>
<protein>
    <recommendedName>
        <fullName evidence="3">Zn(2)-C6 fungal-type domain-containing protein</fullName>
    </recommendedName>
</protein>
<dbReference type="PRINTS" id="PR00755">
    <property type="entry name" value="AFLATOXINBRP"/>
</dbReference>
<dbReference type="PROSITE" id="PS00463">
    <property type="entry name" value="ZN2_CY6_FUNGAL_1"/>
    <property type="match status" value="1"/>
</dbReference>
<accession>A0A1B4XBG3</accession>
<dbReference type="InterPro" id="IPR036864">
    <property type="entry name" value="Zn2-C6_fun-type_DNA-bd_sf"/>
</dbReference>
<organism evidence="4">
    <name type="scientific">Sordaria araneosa</name>
    <name type="common">Pleurage araneosa</name>
    <dbReference type="NCBI Taxonomy" id="573841"/>
    <lineage>
        <taxon>Eukaryota</taxon>
        <taxon>Fungi</taxon>
        <taxon>Dikarya</taxon>
        <taxon>Ascomycota</taxon>
        <taxon>Pezizomycotina</taxon>
        <taxon>Sordariomycetes</taxon>
        <taxon>Sordariomycetidae</taxon>
        <taxon>Sordariales</taxon>
        <taxon>Sordariaceae</taxon>
        <taxon>Sordaria</taxon>
    </lineage>
</organism>
<proteinExistence type="predicted"/>
<feature type="compositionally biased region" description="Low complexity" evidence="2">
    <location>
        <begin position="75"/>
        <end position="108"/>
    </location>
</feature>
<dbReference type="InterPro" id="IPR001138">
    <property type="entry name" value="Zn2Cys6_DnaBD"/>
</dbReference>
<reference evidence="4" key="1">
    <citation type="journal article" date="2016" name="J. Antibiot.">
        <title>Genome mining of the sordarin biosynthetic gene cluster from Sordaria araneosa Cain ATCC 36386: characterization of cycloaraneosene synthase and GDP-6-deoxyaltrose transferase.</title>
        <authorList>
            <person name="Kudo F."/>
            <person name="Matsuura Y."/>
            <person name="Hayashi T."/>
            <person name="Fukushima M."/>
            <person name="Eguchi T."/>
        </authorList>
    </citation>
    <scope>NUCLEOTIDE SEQUENCE</scope>
    <source>
        <strain evidence="4">ATCC 36386</strain>
    </source>
</reference>
<dbReference type="PROSITE" id="PS50048">
    <property type="entry name" value="ZN2_CY6_FUNGAL_2"/>
    <property type="match status" value="1"/>
</dbReference>
<sequence length="404" mass="43115">MFQTLKAQSGAMGDMEYVVQSSLPANDKVKGMKKQAACTRCKMKKLRCKIEADGCEKCVESGVACSYGGTRRQGRGSISSSSGGQFGPGSSSASSTSSGPSSVDSSGSHADTATGSIRGTGTKAVSPRDQIAQSCTSRNCEIHVDTTITCRTPTNQGNQDPISASLDTVMGTPSFLAELGAGGPPGFNQDDFTHDLQGAQLPDLIGETLQAHDLQDFGICFCTDLVVSANASMQVRLVWSAGLDGNSTSSIEDILQCQKNVLASCDSFFQCKRCSSKPDYVVLVISMCREMVDGVKALEQITSPEGPRSRSRRSHLGHTDASNKPRLEAGGWQLDDNDEIEIIRHLIQVRITKLRKLVGQLEHMVNAGGHASYGWMVGNLRKSLDEKSNSASSLSRMDDTLDLV</sequence>